<dbReference type="InterPro" id="IPR036396">
    <property type="entry name" value="Cyt_P450_sf"/>
</dbReference>
<comment type="caution">
    <text evidence="8">The sequence shown here is derived from an EMBL/GenBank/DDBJ whole genome shotgun (WGS) entry which is preliminary data.</text>
</comment>
<dbReference type="PROSITE" id="PS00086">
    <property type="entry name" value="CYTOCHROME_P450"/>
    <property type="match status" value="1"/>
</dbReference>
<dbReference type="GO" id="GO:0016712">
    <property type="term" value="F:oxidoreductase activity, acting on paired donors, with incorporation or reduction of molecular oxygen, reduced flavin or flavoprotein as one donor, and incorporation of one atom of oxygen"/>
    <property type="evidence" value="ECO:0007669"/>
    <property type="project" value="TreeGrafter"/>
</dbReference>
<evidence type="ECO:0000313" key="9">
    <source>
        <dbReference type="Proteomes" id="UP001066276"/>
    </source>
</evidence>
<dbReference type="InterPro" id="IPR001128">
    <property type="entry name" value="Cyt_P450"/>
</dbReference>
<protein>
    <submittedName>
        <fullName evidence="8">Uncharacterized protein</fullName>
    </submittedName>
</protein>
<dbReference type="PANTHER" id="PTHR24300:SF395">
    <property type="entry name" value="CYTOCHROME P450, FAMILY 2, SUBFAMILY AC, POLYPEPTIDE 7"/>
    <property type="match status" value="1"/>
</dbReference>
<keyword evidence="7" id="KW-0503">Monooxygenase</keyword>
<gene>
    <name evidence="8" type="ORF">NDU88_001358</name>
</gene>
<dbReference type="Pfam" id="PF00067">
    <property type="entry name" value="p450"/>
    <property type="match status" value="1"/>
</dbReference>
<evidence type="ECO:0000256" key="1">
    <source>
        <dbReference type="ARBA" id="ARBA00001971"/>
    </source>
</evidence>
<keyword evidence="9" id="KW-1185">Reference proteome</keyword>
<evidence type="ECO:0000256" key="7">
    <source>
        <dbReference type="RuleBase" id="RU000461"/>
    </source>
</evidence>
<dbReference type="SUPFAM" id="SSF48264">
    <property type="entry name" value="Cytochrome P450"/>
    <property type="match status" value="1"/>
</dbReference>
<dbReference type="GO" id="GO:0020037">
    <property type="term" value="F:heme binding"/>
    <property type="evidence" value="ECO:0007669"/>
    <property type="project" value="InterPro"/>
</dbReference>
<dbReference type="InterPro" id="IPR002401">
    <property type="entry name" value="Cyt_P450_E_grp-I"/>
</dbReference>
<feature type="binding site" description="axial binding residue" evidence="6">
    <location>
        <position position="48"/>
    </location>
    <ligand>
        <name>heme</name>
        <dbReference type="ChEBI" id="CHEBI:30413"/>
    </ligand>
    <ligandPart>
        <name>Fe</name>
        <dbReference type="ChEBI" id="CHEBI:18248"/>
    </ligandPart>
</feature>
<evidence type="ECO:0000313" key="8">
    <source>
        <dbReference type="EMBL" id="KAJ1096214.1"/>
    </source>
</evidence>
<evidence type="ECO:0000256" key="5">
    <source>
        <dbReference type="ARBA" id="ARBA00023004"/>
    </source>
</evidence>
<comment type="similarity">
    <text evidence="2 7">Belongs to the cytochrome P450 family.</text>
</comment>
<dbReference type="EMBL" id="JANPWB010000014">
    <property type="protein sequence ID" value="KAJ1096214.1"/>
    <property type="molecule type" value="Genomic_DNA"/>
</dbReference>
<dbReference type="PANTHER" id="PTHR24300">
    <property type="entry name" value="CYTOCHROME P450 508A4-RELATED"/>
    <property type="match status" value="1"/>
</dbReference>
<evidence type="ECO:0000256" key="6">
    <source>
        <dbReference type="PIRSR" id="PIRSR602401-1"/>
    </source>
</evidence>
<proteinExistence type="inferred from homology"/>
<keyword evidence="5 6" id="KW-0408">Iron</keyword>
<dbReference type="InterPro" id="IPR017972">
    <property type="entry name" value="Cyt_P450_CS"/>
</dbReference>
<comment type="cofactor">
    <cofactor evidence="1 6">
        <name>heme</name>
        <dbReference type="ChEBI" id="CHEBI:30413"/>
    </cofactor>
</comment>
<evidence type="ECO:0000256" key="4">
    <source>
        <dbReference type="ARBA" id="ARBA00022723"/>
    </source>
</evidence>
<organism evidence="8 9">
    <name type="scientific">Pleurodeles waltl</name>
    <name type="common">Iberian ribbed newt</name>
    <dbReference type="NCBI Taxonomy" id="8319"/>
    <lineage>
        <taxon>Eukaryota</taxon>
        <taxon>Metazoa</taxon>
        <taxon>Chordata</taxon>
        <taxon>Craniata</taxon>
        <taxon>Vertebrata</taxon>
        <taxon>Euteleostomi</taxon>
        <taxon>Amphibia</taxon>
        <taxon>Batrachia</taxon>
        <taxon>Caudata</taxon>
        <taxon>Salamandroidea</taxon>
        <taxon>Salamandridae</taxon>
        <taxon>Pleurodelinae</taxon>
        <taxon>Pleurodeles</taxon>
    </lineage>
</organism>
<dbReference type="Proteomes" id="UP001066276">
    <property type="component" value="Chromosome 10"/>
</dbReference>
<reference evidence="8" key="1">
    <citation type="journal article" date="2022" name="bioRxiv">
        <title>Sequencing and chromosome-scale assembly of the giantPleurodeles waltlgenome.</title>
        <authorList>
            <person name="Brown T."/>
            <person name="Elewa A."/>
            <person name="Iarovenko S."/>
            <person name="Subramanian E."/>
            <person name="Araus A.J."/>
            <person name="Petzold A."/>
            <person name="Susuki M."/>
            <person name="Suzuki K.-i.T."/>
            <person name="Hayashi T."/>
            <person name="Toyoda A."/>
            <person name="Oliveira C."/>
            <person name="Osipova E."/>
            <person name="Leigh N.D."/>
            <person name="Simon A."/>
            <person name="Yun M.H."/>
        </authorList>
    </citation>
    <scope>NUCLEOTIDE SEQUENCE</scope>
    <source>
        <strain evidence="8">20211129_DDA</strain>
        <tissue evidence="8">Liver</tissue>
    </source>
</reference>
<sequence length="108" mass="12201">MPLLISVLYDKTQWATPYEFNPQHFLDANGRFGKKDAFMPFSIGRRACVGESLAKMELFLFFAGLLQKFTFHPPPGVREADLDLTEEVGFTLAPKPHEVCAVPRETIV</sequence>
<accession>A0AAV7M0V7</accession>
<dbReference type="GO" id="GO:0006805">
    <property type="term" value="P:xenobiotic metabolic process"/>
    <property type="evidence" value="ECO:0007669"/>
    <property type="project" value="TreeGrafter"/>
</dbReference>
<keyword evidence="4 6" id="KW-0479">Metal-binding</keyword>
<dbReference type="AlphaFoldDB" id="A0AAV7M0V7"/>
<dbReference type="PRINTS" id="PR00463">
    <property type="entry name" value="EP450I"/>
</dbReference>
<keyword evidence="7" id="KW-0560">Oxidoreductase</keyword>
<evidence type="ECO:0000256" key="3">
    <source>
        <dbReference type="ARBA" id="ARBA00022617"/>
    </source>
</evidence>
<evidence type="ECO:0000256" key="2">
    <source>
        <dbReference type="ARBA" id="ARBA00010617"/>
    </source>
</evidence>
<dbReference type="GO" id="GO:0006082">
    <property type="term" value="P:organic acid metabolic process"/>
    <property type="evidence" value="ECO:0007669"/>
    <property type="project" value="TreeGrafter"/>
</dbReference>
<dbReference type="InterPro" id="IPR050182">
    <property type="entry name" value="Cytochrome_P450_fam2"/>
</dbReference>
<dbReference type="GO" id="GO:0005737">
    <property type="term" value="C:cytoplasm"/>
    <property type="evidence" value="ECO:0007669"/>
    <property type="project" value="TreeGrafter"/>
</dbReference>
<dbReference type="GO" id="GO:0005506">
    <property type="term" value="F:iron ion binding"/>
    <property type="evidence" value="ECO:0007669"/>
    <property type="project" value="InterPro"/>
</dbReference>
<name>A0AAV7M0V7_PLEWA</name>
<keyword evidence="3 6" id="KW-0349">Heme</keyword>
<dbReference type="Gene3D" id="1.10.630.10">
    <property type="entry name" value="Cytochrome P450"/>
    <property type="match status" value="1"/>
</dbReference>